<dbReference type="Proteomes" id="UP000297753">
    <property type="component" value="Unassembled WGS sequence"/>
</dbReference>
<dbReference type="RefSeq" id="WP_134834347.1">
    <property type="nucleotide sequence ID" value="NZ_SATR01000004.1"/>
</dbReference>
<dbReference type="PROSITE" id="PS51257">
    <property type="entry name" value="PROKAR_LIPOPROTEIN"/>
    <property type="match status" value="1"/>
</dbReference>
<reference evidence="2 3" key="1">
    <citation type="submission" date="2019-01" db="EMBL/GenBank/DDBJ databases">
        <title>Vibrio BEI176 sp. nov, a marine bacterium isolated from China: eastern marignal seas.</title>
        <authorList>
            <person name="Li B."/>
        </authorList>
    </citation>
    <scope>NUCLEOTIDE SEQUENCE [LARGE SCALE GENOMIC DNA]</scope>
    <source>
        <strain evidence="2 3">BEI176</strain>
    </source>
</reference>
<organism evidence="2 3">
    <name type="scientific">Vibrio ouci</name>
    <dbReference type="NCBI Taxonomy" id="2499078"/>
    <lineage>
        <taxon>Bacteria</taxon>
        <taxon>Pseudomonadati</taxon>
        <taxon>Pseudomonadota</taxon>
        <taxon>Gammaproteobacteria</taxon>
        <taxon>Vibrionales</taxon>
        <taxon>Vibrionaceae</taxon>
        <taxon>Vibrio</taxon>
    </lineage>
</organism>
<dbReference type="AlphaFoldDB" id="A0A4Y8WIJ1"/>
<name>A0A4Y8WIJ1_9VIBR</name>
<proteinExistence type="predicted"/>
<accession>A0A4Y8WIJ1</accession>
<comment type="caution">
    <text evidence="2">The sequence shown here is derived from an EMBL/GenBank/DDBJ whole genome shotgun (WGS) entry which is preliminary data.</text>
</comment>
<evidence type="ECO:0000313" key="2">
    <source>
        <dbReference type="EMBL" id="TFH92752.1"/>
    </source>
</evidence>
<gene>
    <name evidence="2" type="ORF">ELS82_04235</name>
</gene>
<evidence type="ECO:0008006" key="4">
    <source>
        <dbReference type="Google" id="ProtNLM"/>
    </source>
</evidence>
<feature type="chain" id="PRO_5021458543" description="Type II secretion system pilot lipoprotein GspS-beta" evidence="1">
    <location>
        <begin position="25"/>
        <end position="134"/>
    </location>
</feature>
<keyword evidence="1" id="KW-0732">Signal</keyword>
<keyword evidence="3" id="KW-1185">Reference proteome</keyword>
<dbReference type="EMBL" id="SATR01000004">
    <property type="protein sequence ID" value="TFH92752.1"/>
    <property type="molecule type" value="Genomic_DNA"/>
</dbReference>
<dbReference type="OrthoDB" id="5891336at2"/>
<dbReference type="Gene3D" id="3.30.300.250">
    <property type="match status" value="1"/>
</dbReference>
<dbReference type="InterPro" id="IPR016502">
    <property type="entry name" value="T2SSS_2"/>
</dbReference>
<feature type="signal peptide" evidence="1">
    <location>
        <begin position="1"/>
        <end position="24"/>
    </location>
</feature>
<protein>
    <recommendedName>
        <fullName evidence="4">Type II secretion system pilot lipoprotein GspS-beta</fullName>
    </recommendedName>
</protein>
<dbReference type="PIRSF" id="PIRSF007010">
    <property type="entry name" value="UCP007010"/>
    <property type="match status" value="1"/>
</dbReference>
<sequence>MIRVKSLTLLTLAGILAGCSSATAEKQRHLEMLADSRANLLASELPLEHGPLSIMRASSKGTTIEMMMVYNQDAPGAKPTAQVLKQSVHTYCTNPATKNNLEVGLSYRIKIRNSRGQLMADELITHERCTNSAN</sequence>
<dbReference type="Pfam" id="PF16549">
    <property type="entry name" value="T2SSS_2"/>
    <property type="match status" value="1"/>
</dbReference>
<evidence type="ECO:0000256" key="1">
    <source>
        <dbReference type="SAM" id="SignalP"/>
    </source>
</evidence>
<evidence type="ECO:0000313" key="3">
    <source>
        <dbReference type="Proteomes" id="UP000297753"/>
    </source>
</evidence>